<keyword evidence="2" id="KW-1185">Reference proteome</keyword>
<dbReference type="AlphaFoldDB" id="A0A0N4YNY3"/>
<reference evidence="3" key="1">
    <citation type="submission" date="2017-02" db="UniProtKB">
        <authorList>
            <consortium name="WormBaseParasite"/>
        </authorList>
    </citation>
    <scope>IDENTIFICATION</scope>
</reference>
<evidence type="ECO:0000313" key="3">
    <source>
        <dbReference type="WBParaSite" id="NBR_0001895401-mRNA-1"/>
    </source>
</evidence>
<dbReference type="WBParaSite" id="NBR_0001895401-mRNA-1">
    <property type="protein sequence ID" value="NBR_0001895401-mRNA-1"/>
    <property type="gene ID" value="NBR_0001895401"/>
</dbReference>
<evidence type="ECO:0000313" key="2">
    <source>
        <dbReference type="Proteomes" id="UP000271162"/>
    </source>
</evidence>
<dbReference type="Proteomes" id="UP000271162">
    <property type="component" value="Unassembled WGS sequence"/>
</dbReference>
<gene>
    <name evidence="1" type="ORF">NBR_LOCUS18955</name>
</gene>
<accession>A0A0N4YNY3</accession>
<evidence type="ECO:0000313" key="1">
    <source>
        <dbReference type="EMBL" id="VDL82683.1"/>
    </source>
</evidence>
<name>A0A0N4YNY3_NIPBR</name>
<protein>
    <submittedName>
        <fullName evidence="3">BTB domain-containing protein</fullName>
    </submittedName>
</protein>
<sequence length="117" mass="13004">MLNLDHLKSDQKHFTAVGLNMAVDWMYGTPIEFSTNHLTDALAASFVLEMYDMVCAIEEAVLNVQCYPEAMVILLYHIDNFTPETKQQLLMEKITKAAPRNIGAASSASLPLTSSPR</sequence>
<organism evidence="3">
    <name type="scientific">Nippostrongylus brasiliensis</name>
    <name type="common">Rat hookworm</name>
    <dbReference type="NCBI Taxonomy" id="27835"/>
    <lineage>
        <taxon>Eukaryota</taxon>
        <taxon>Metazoa</taxon>
        <taxon>Ecdysozoa</taxon>
        <taxon>Nematoda</taxon>
        <taxon>Chromadorea</taxon>
        <taxon>Rhabditida</taxon>
        <taxon>Rhabditina</taxon>
        <taxon>Rhabditomorpha</taxon>
        <taxon>Strongyloidea</taxon>
        <taxon>Heligmosomidae</taxon>
        <taxon>Nippostrongylus</taxon>
    </lineage>
</organism>
<reference evidence="1 2" key="2">
    <citation type="submission" date="2018-11" db="EMBL/GenBank/DDBJ databases">
        <authorList>
            <consortium name="Pathogen Informatics"/>
        </authorList>
    </citation>
    <scope>NUCLEOTIDE SEQUENCE [LARGE SCALE GENOMIC DNA]</scope>
</reference>
<dbReference type="EMBL" id="UYSL01023789">
    <property type="protein sequence ID" value="VDL82683.1"/>
    <property type="molecule type" value="Genomic_DNA"/>
</dbReference>
<proteinExistence type="predicted"/>